<keyword evidence="5 7" id="KW-1133">Transmembrane helix</keyword>
<evidence type="ECO:0000256" key="2">
    <source>
        <dbReference type="ARBA" id="ARBA00007520"/>
    </source>
</evidence>
<dbReference type="OrthoDB" id="10021397at2759"/>
<keyword evidence="3" id="KW-0813">Transport</keyword>
<feature type="transmembrane region" description="Helical" evidence="7">
    <location>
        <begin position="78"/>
        <end position="99"/>
    </location>
</feature>
<evidence type="ECO:0000256" key="5">
    <source>
        <dbReference type="ARBA" id="ARBA00022989"/>
    </source>
</evidence>
<comment type="subcellular location">
    <subcellularLocation>
        <location evidence="1">Membrane</location>
        <topology evidence="1">Multi-pass membrane protein</topology>
    </subcellularLocation>
</comment>
<dbReference type="SUPFAM" id="SSF103473">
    <property type="entry name" value="MFS general substrate transporter"/>
    <property type="match status" value="1"/>
</dbReference>
<feature type="transmembrane region" description="Helical" evidence="7">
    <location>
        <begin position="43"/>
        <end position="66"/>
    </location>
</feature>
<evidence type="ECO:0000256" key="4">
    <source>
        <dbReference type="ARBA" id="ARBA00022692"/>
    </source>
</evidence>
<name>A0A0F9Y6L7_TRIHA</name>
<gene>
    <name evidence="8" type="ORF">THAR02_00234</name>
</gene>
<evidence type="ECO:0000256" key="1">
    <source>
        <dbReference type="ARBA" id="ARBA00004141"/>
    </source>
</evidence>
<organism evidence="8 9">
    <name type="scientific">Trichoderma harzianum</name>
    <name type="common">Hypocrea lixii</name>
    <dbReference type="NCBI Taxonomy" id="5544"/>
    <lineage>
        <taxon>Eukaryota</taxon>
        <taxon>Fungi</taxon>
        <taxon>Dikarya</taxon>
        <taxon>Ascomycota</taxon>
        <taxon>Pezizomycotina</taxon>
        <taxon>Sordariomycetes</taxon>
        <taxon>Hypocreomycetidae</taxon>
        <taxon>Hypocreales</taxon>
        <taxon>Hypocreaceae</taxon>
        <taxon>Trichoderma</taxon>
    </lineage>
</organism>
<dbReference type="Gene3D" id="1.20.1250.20">
    <property type="entry name" value="MFS general substrate transporter like domains"/>
    <property type="match status" value="1"/>
</dbReference>
<feature type="transmembrane region" description="Helical" evidence="7">
    <location>
        <begin position="151"/>
        <end position="171"/>
    </location>
</feature>
<dbReference type="PANTHER" id="PTHR23501:SF12">
    <property type="entry name" value="MAJOR FACILITATOR SUPERFAMILY (MFS) PROFILE DOMAIN-CONTAINING PROTEIN-RELATED"/>
    <property type="match status" value="1"/>
</dbReference>
<feature type="transmembrane region" description="Helical" evidence="7">
    <location>
        <begin position="119"/>
        <end position="139"/>
    </location>
</feature>
<evidence type="ECO:0000313" key="8">
    <source>
        <dbReference type="EMBL" id="KKP07698.1"/>
    </source>
</evidence>
<accession>A0A0F9Y6L7</accession>
<feature type="transmembrane region" description="Helical" evidence="7">
    <location>
        <begin position="214"/>
        <end position="235"/>
    </location>
</feature>
<dbReference type="InterPro" id="IPR036259">
    <property type="entry name" value="MFS_trans_sf"/>
</dbReference>
<proteinExistence type="inferred from homology"/>
<feature type="transmembrane region" description="Helical" evidence="7">
    <location>
        <begin position="12"/>
        <end position="31"/>
    </location>
</feature>
<dbReference type="EMBL" id="JOKZ01000003">
    <property type="protein sequence ID" value="KKP07698.1"/>
    <property type="molecule type" value="Genomic_DNA"/>
</dbReference>
<protein>
    <submittedName>
        <fullName evidence="8">Uncharacterized protein</fullName>
    </submittedName>
</protein>
<comment type="caution">
    <text evidence="8">The sequence shown here is derived from an EMBL/GenBank/DDBJ whole genome shotgun (WGS) entry which is preliminary data.</text>
</comment>
<dbReference type="GO" id="GO:0022857">
    <property type="term" value="F:transmembrane transporter activity"/>
    <property type="evidence" value="ECO:0007669"/>
    <property type="project" value="TreeGrafter"/>
</dbReference>
<dbReference type="Proteomes" id="UP000034112">
    <property type="component" value="Unassembled WGS sequence"/>
</dbReference>
<dbReference type="AlphaFoldDB" id="A0A0F9Y6L7"/>
<feature type="transmembrane region" description="Helical" evidence="7">
    <location>
        <begin position="183"/>
        <end position="202"/>
    </location>
</feature>
<sequence>MGRCPQFNYFSVSLADSLKAFYLNVVLFGLFRPNESFAFKIRSIDWIGVILNAAIYTVFVVIFTFAGSEWAWDSGQVIALWIVLAVILAAFAASQYFTVFTTRDNRLFPGEFLRSRTMVLLYVCQAAVSAALFIPIYYIPLYSQFVFGNRSIQAGVRLLPLVIIGVAANMFQGVMAPRLPCYLSWFLISGIFTLTAGALFYAAVDTNTSSSRLYGFSVILAIGAGLTQQAAYGVAPSKVPPSRIPEH</sequence>
<keyword evidence="4 7" id="KW-0812">Transmembrane</keyword>
<evidence type="ECO:0000256" key="3">
    <source>
        <dbReference type="ARBA" id="ARBA00022448"/>
    </source>
</evidence>
<evidence type="ECO:0000313" key="9">
    <source>
        <dbReference type="Proteomes" id="UP000034112"/>
    </source>
</evidence>
<dbReference type="PANTHER" id="PTHR23501">
    <property type="entry name" value="MAJOR FACILITATOR SUPERFAMILY"/>
    <property type="match status" value="1"/>
</dbReference>
<evidence type="ECO:0000256" key="6">
    <source>
        <dbReference type="ARBA" id="ARBA00023136"/>
    </source>
</evidence>
<comment type="similarity">
    <text evidence="2">Belongs to the major facilitator superfamily. TCR/Tet family.</text>
</comment>
<dbReference type="GO" id="GO:0005886">
    <property type="term" value="C:plasma membrane"/>
    <property type="evidence" value="ECO:0007669"/>
    <property type="project" value="TreeGrafter"/>
</dbReference>
<reference evidence="9" key="1">
    <citation type="journal article" date="2015" name="Genome Announc.">
        <title>Draft whole-genome sequence of the biocontrol agent Trichoderma harzianum T6776.</title>
        <authorList>
            <person name="Baroncelli R."/>
            <person name="Piaggeschi G."/>
            <person name="Fiorini L."/>
            <person name="Bertolini E."/>
            <person name="Zapparata A."/>
            <person name="Pe M.E."/>
            <person name="Sarrocco S."/>
            <person name="Vannacci G."/>
        </authorList>
    </citation>
    <scope>NUCLEOTIDE SEQUENCE [LARGE SCALE GENOMIC DNA]</scope>
    <source>
        <strain evidence="9">T6776</strain>
    </source>
</reference>
<evidence type="ECO:0000256" key="7">
    <source>
        <dbReference type="SAM" id="Phobius"/>
    </source>
</evidence>
<keyword evidence="6 7" id="KW-0472">Membrane</keyword>